<dbReference type="EMBL" id="CP029619">
    <property type="protein sequence ID" value="AWN81431.1"/>
    <property type="molecule type" value="Genomic_DNA"/>
</dbReference>
<name>A0A2Z3L7J6_9BACT</name>
<evidence type="ECO:0000313" key="2">
    <source>
        <dbReference type="EMBL" id="AWN81431.1"/>
    </source>
</evidence>
<dbReference type="Proteomes" id="UP000245872">
    <property type="component" value="Chromosome"/>
</dbReference>
<gene>
    <name evidence="2" type="primary">mltD</name>
    <name evidence="2" type="ORF">DK880_00094</name>
</gene>
<dbReference type="Pfam" id="PF01476">
    <property type="entry name" value="LysM"/>
    <property type="match status" value="2"/>
</dbReference>
<dbReference type="SMART" id="SM00257">
    <property type="entry name" value="LysM"/>
    <property type="match status" value="2"/>
</dbReference>
<dbReference type="SUPFAM" id="SSF53955">
    <property type="entry name" value="Lysozyme-like"/>
    <property type="match status" value="1"/>
</dbReference>
<evidence type="ECO:0000259" key="1">
    <source>
        <dbReference type="PROSITE" id="PS51782"/>
    </source>
</evidence>
<dbReference type="InterPro" id="IPR023346">
    <property type="entry name" value="Lysozyme-like_dom_sf"/>
</dbReference>
<dbReference type="InterPro" id="IPR036779">
    <property type="entry name" value="LysM_dom_sf"/>
</dbReference>
<dbReference type="EC" id="4.2.2.-" evidence="2"/>
<dbReference type="Gene3D" id="3.10.350.10">
    <property type="entry name" value="LysM domain"/>
    <property type="match status" value="1"/>
</dbReference>
<dbReference type="PROSITE" id="PS51782">
    <property type="entry name" value="LYSM"/>
    <property type="match status" value="2"/>
</dbReference>
<protein>
    <submittedName>
        <fullName evidence="2">Membrane-bound lytic murein transglycosylase D</fullName>
        <ecNumber evidence="2">4.2.2.-</ecNumber>
    </submittedName>
</protein>
<sequence length="444" mass="50445">MIWIPPYKGWAAPLSSSAVVPSVVQFAGMRLKLTRGARKRMQAKVNQLIQAKKFFNQVVERTHLFFPIIEKILAKEGIPDDFKFLALHESMLVGDVVSSTNDVGFWQIHPVTALDLKLPIGYPVDERMHLLQSTKAAARLLKGHYAYFNSWLGAMLAYNRGRAGVVKLGIKQYYTAKVVWLDHTTDHYIIAVLATKLAFEKVAGKQKHPLWQLHIYDQGHHGHKLQDLAAYFNIERKLLSEHNKWLKAAVVPYHTKCALVVPISHTHLLRHAAFTPPKQRIDLKKVVSPLALPQQATACTSINYDPRSSNIFPTIVPCHELRNPRFIKANGKLAIIAQKGDTVATLAQLANLTVNRFLTVNDINKTDQPVPGMVYYYSEKGNKGGAHYHVVEIGESVWHVAQRYGIKLKMLLEKNRMREPEFLKVGQIVWLRFIRPRTIPIAYK</sequence>
<keyword evidence="2" id="KW-0456">Lyase</keyword>
<reference evidence="2 3" key="1">
    <citation type="submission" date="2018-05" db="EMBL/GenBank/DDBJ databases">
        <title>Candidatus Cardinium hertigii Genome Assembly.</title>
        <authorList>
            <person name="Showmaker K.C."/>
            <person name="Walden K.O."/>
            <person name="Fields C.J."/>
            <person name="Lambert K.N."/>
            <person name="Hudson M.E."/>
        </authorList>
    </citation>
    <scope>NUCLEOTIDE SEQUENCE [LARGE SCALE GENOMIC DNA]</scope>
    <source>
        <strain evidence="3">cHgTN10</strain>
    </source>
</reference>
<dbReference type="Gene3D" id="1.10.530.10">
    <property type="match status" value="1"/>
</dbReference>
<organism evidence="2 3">
    <name type="scientific">Candidatus Cardinium hertigii</name>
    <dbReference type="NCBI Taxonomy" id="247481"/>
    <lineage>
        <taxon>Bacteria</taxon>
        <taxon>Pseudomonadati</taxon>
        <taxon>Bacteroidota</taxon>
        <taxon>Cytophagia</taxon>
        <taxon>Cytophagales</taxon>
        <taxon>Amoebophilaceae</taxon>
        <taxon>Candidatus Cardinium</taxon>
    </lineage>
</organism>
<dbReference type="KEGG" id="cher:DK880_00094"/>
<accession>A0A2Z3L7J6</accession>
<dbReference type="CDD" id="cd00118">
    <property type="entry name" value="LysM"/>
    <property type="match status" value="1"/>
</dbReference>
<proteinExistence type="predicted"/>
<keyword evidence="3" id="KW-1185">Reference proteome</keyword>
<feature type="domain" description="LysM" evidence="1">
    <location>
        <begin position="333"/>
        <end position="377"/>
    </location>
</feature>
<dbReference type="GO" id="GO:0016829">
    <property type="term" value="F:lyase activity"/>
    <property type="evidence" value="ECO:0007669"/>
    <property type="project" value="UniProtKB-KW"/>
</dbReference>
<dbReference type="Pfam" id="PF01464">
    <property type="entry name" value="SLT"/>
    <property type="match status" value="1"/>
</dbReference>
<dbReference type="InterPro" id="IPR008258">
    <property type="entry name" value="Transglycosylase_SLT_dom_1"/>
</dbReference>
<dbReference type="AlphaFoldDB" id="A0A2Z3L7J6"/>
<dbReference type="InterPro" id="IPR018392">
    <property type="entry name" value="LysM"/>
</dbReference>
<dbReference type="SUPFAM" id="SSF54106">
    <property type="entry name" value="LysM domain"/>
    <property type="match status" value="1"/>
</dbReference>
<feature type="domain" description="LysM" evidence="1">
    <location>
        <begin position="387"/>
        <end position="431"/>
    </location>
</feature>
<evidence type="ECO:0000313" key="3">
    <source>
        <dbReference type="Proteomes" id="UP000245872"/>
    </source>
</evidence>